<evidence type="ECO:0000256" key="1">
    <source>
        <dbReference type="ARBA" id="ARBA00022630"/>
    </source>
</evidence>
<accession>A0A1T5FP38</accession>
<evidence type="ECO:0000313" key="5">
    <source>
        <dbReference type="EMBL" id="SKB97943.1"/>
    </source>
</evidence>
<dbReference type="STRING" id="439228.SAMN06295920_110107"/>
<dbReference type="InterPro" id="IPR000415">
    <property type="entry name" value="Nitroreductase-like"/>
</dbReference>
<reference evidence="6" key="1">
    <citation type="submission" date="2017-02" db="EMBL/GenBank/DDBJ databases">
        <authorList>
            <person name="Varghese N."/>
            <person name="Submissions S."/>
        </authorList>
    </citation>
    <scope>NUCLEOTIDE SEQUENCE [LARGE SCALE GENOMIC DNA]</scope>
    <source>
        <strain evidence="6">UM2</strain>
    </source>
</reference>
<dbReference type="InterPro" id="IPR029479">
    <property type="entry name" value="Nitroreductase"/>
</dbReference>
<dbReference type="GO" id="GO:0016491">
    <property type="term" value="F:oxidoreductase activity"/>
    <property type="evidence" value="ECO:0007669"/>
    <property type="project" value="UniProtKB-KW"/>
</dbReference>
<sequence length="237" mass="26543">MLNARAETGDRDRIAAKSFRDVVRERYSARTYLPEPAPEAVIRSVLEDAQRAPSNANIQPWQVHIVSGEARDRVSRALLAAEAAGRMTPDYPFGYDELYGAYSERQVQQAEEYYRSIGVAREAKDDRRLALLRNLEFFGAPHACFLFMPSFYDGVRIAGDVGMYAQTFLLSLTAHGLQGCPQTLLGFFAGTIREELGIDPKLKMLFGISFGYPDTDSVGGRYRIGRAPIEENVVLHR</sequence>
<gene>
    <name evidence="5" type="ORF">SAMN06295920_110107</name>
</gene>
<evidence type="ECO:0000256" key="2">
    <source>
        <dbReference type="ARBA" id="ARBA00022643"/>
    </source>
</evidence>
<keyword evidence="2" id="KW-0288">FMN</keyword>
<dbReference type="PANTHER" id="PTHR23026:SF90">
    <property type="entry name" value="IODOTYROSINE DEIODINASE 1"/>
    <property type="match status" value="1"/>
</dbReference>
<dbReference type="PANTHER" id="PTHR23026">
    <property type="entry name" value="NADPH NITROREDUCTASE"/>
    <property type="match status" value="1"/>
</dbReference>
<feature type="domain" description="Nitroreductase" evidence="4">
    <location>
        <begin position="23"/>
        <end position="212"/>
    </location>
</feature>
<dbReference type="EMBL" id="FUYM01000010">
    <property type="protein sequence ID" value="SKB97943.1"/>
    <property type="molecule type" value="Genomic_DNA"/>
</dbReference>
<dbReference type="RefSeq" id="WP_176152634.1">
    <property type="nucleotide sequence ID" value="NZ_FUYM01000010.1"/>
</dbReference>
<dbReference type="Proteomes" id="UP000189818">
    <property type="component" value="Unassembled WGS sequence"/>
</dbReference>
<dbReference type="Gene3D" id="3.40.109.10">
    <property type="entry name" value="NADH Oxidase"/>
    <property type="match status" value="1"/>
</dbReference>
<name>A0A1T5FP38_9SPHN</name>
<organism evidence="5 6">
    <name type="scientific">Rhizorhabdus histidinilytica</name>
    <dbReference type="NCBI Taxonomy" id="439228"/>
    <lineage>
        <taxon>Bacteria</taxon>
        <taxon>Pseudomonadati</taxon>
        <taxon>Pseudomonadota</taxon>
        <taxon>Alphaproteobacteria</taxon>
        <taxon>Sphingomonadales</taxon>
        <taxon>Sphingomonadaceae</taxon>
        <taxon>Rhizorhabdus</taxon>
    </lineage>
</organism>
<evidence type="ECO:0000313" key="6">
    <source>
        <dbReference type="Proteomes" id="UP000189818"/>
    </source>
</evidence>
<keyword evidence="6" id="KW-1185">Reference proteome</keyword>
<dbReference type="CDD" id="cd02136">
    <property type="entry name" value="PnbA_NfnB-like"/>
    <property type="match status" value="1"/>
</dbReference>
<dbReference type="InterPro" id="IPR050627">
    <property type="entry name" value="Nitroreductase/BluB"/>
</dbReference>
<dbReference type="SUPFAM" id="SSF55469">
    <property type="entry name" value="FMN-dependent nitroreductase-like"/>
    <property type="match status" value="1"/>
</dbReference>
<protein>
    <submittedName>
        <fullName evidence="5">Nitroreductase</fullName>
    </submittedName>
</protein>
<dbReference type="Pfam" id="PF00881">
    <property type="entry name" value="Nitroreductase"/>
    <property type="match status" value="1"/>
</dbReference>
<proteinExistence type="predicted"/>
<keyword evidence="1" id="KW-0285">Flavoprotein</keyword>
<evidence type="ECO:0000259" key="4">
    <source>
        <dbReference type="Pfam" id="PF00881"/>
    </source>
</evidence>
<keyword evidence="3" id="KW-0560">Oxidoreductase</keyword>
<evidence type="ECO:0000256" key="3">
    <source>
        <dbReference type="ARBA" id="ARBA00023002"/>
    </source>
</evidence>
<dbReference type="AlphaFoldDB" id="A0A1T5FP38"/>